<comment type="caution">
    <text evidence="7">The sequence shown here is derived from an EMBL/GenBank/DDBJ whole genome shotgun (WGS) entry which is preliminary data.</text>
</comment>
<dbReference type="EC" id="1.3.99.31" evidence="7"/>
<dbReference type="PROSITE" id="PS00982">
    <property type="entry name" value="PHYTOENE_DH"/>
    <property type="match status" value="1"/>
</dbReference>
<dbReference type="EC" id="1.3.99.29" evidence="7"/>
<evidence type="ECO:0000256" key="3">
    <source>
        <dbReference type="ARBA" id="ARBA00022746"/>
    </source>
</evidence>
<proteinExistence type="inferred from homology"/>
<dbReference type="EMBL" id="JACCFW010000001">
    <property type="protein sequence ID" value="NYJ76065.1"/>
    <property type="molecule type" value="Genomic_DNA"/>
</dbReference>
<name>A0A853DPL5_9MICO</name>
<evidence type="ECO:0000259" key="6">
    <source>
        <dbReference type="Pfam" id="PF01593"/>
    </source>
</evidence>
<dbReference type="NCBIfam" id="TIGR02734">
    <property type="entry name" value="crtI_fam"/>
    <property type="match status" value="1"/>
</dbReference>
<dbReference type="Gene3D" id="3.50.50.60">
    <property type="entry name" value="FAD/NAD(P)-binding domain"/>
    <property type="match status" value="2"/>
</dbReference>
<dbReference type="EC" id="1.3.99.26" evidence="7"/>
<reference evidence="7 8" key="1">
    <citation type="submission" date="2020-07" db="EMBL/GenBank/DDBJ databases">
        <title>Sequencing the genomes of 1000 actinobacteria strains.</title>
        <authorList>
            <person name="Klenk H.-P."/>
        </authorList>
    </citation>
    <scope>NUCLEOTIDE SEQUENCE [LARGE SCALE GENOMIC DNA]</scope>
    <source>
        <strain evidence="7 8">DSM 29531</strain>
    </source>
</reference>
<gene>
    <name evidence="7" type="ORF">HNR15_003028</name>
</gene>
<dbReference type="Proteomes" id="UP000571817">
    <property type="component" value="Unassembled WGS sequence"/>
</dbReference>
<dbReference type="Pfam" id="PF01593">
    <property type="entry name" value="Amino_oxidase"/>
    <property type="match status" value="1"/>
</dbReference>
<dbReference type="InterPro" id="IPR002937">
    <property type="entry name" value="Amino_oxidase"/>
</dbReference>
<comment type="similarity">
    <text evidence="2 5">Belongs to the carotenoid/retinoid oxidoreductase family.</text>
</comment>
<evidence type="ECO:0000256" key="2">
    <source>
        <dbReference type="ARBA" id="ARBA00006046"/>
    </source>
</evidence>
<organism evidence="7 8">
    <name type="scientific">Allobranchiibius huperziae</name>
    <dbReference type="NCBI Taxonomy" id="1874116"/>
    <lineage>
        <taxon>Bacteria</taxon>
        <taxon>Bacillati</taxon>
        <taxon>Actinomycetota</taxon>
        <taxon>Actinomycetes</taxon>
        <taxon>Micrococcales</taxon>
        <taxon>Dermacoccaceae</taxon>
        <taxon>Allobranchiibius</taxon>
    </lineage>
</organism>
<dbReference type="PRINTS" id="PR00419">
    <property type="entry name" value="ADXRDTASE"/>
</dbReference>
<dbReference type="InterPro" id="IPR014105">
    <property type="entry name" value="Carotenoid/retinoid_OxRdtase"/>
</dbReference>
<keyword evidence="8" id="KW-1185">Reference proteome</keyword>
<dbReference type="AlphaFoldDB" id="A0A853DPL5"/>
<evidence type="ECO:0000256" key="4">
    <source>
        <dbReference type="ARBA" id="ARBA00023002"/>
    </source>
</evidence>
<dbReference type="SUPFAM" id="SSF51905">
    <property type="entry name" value="FAD/NAD(P)-binding domain"/>
    <property type="match status" value="1"/>
</dbReference>
<sequence>MTGRVVVVGAGLAGLSAACHLARSGHEVVVLERGGCVGGLAAVRHDEGYTFDLGPTVLTMPDLIDDALRAAGTSLADELTLRQLDPAYRARFSDGSTLDVLADHAAMTDQIRAACGAHDAAAYEKFVVWLRELYELEMPRFIDRNFDRPWQIADPPGPAVKLLRMGGLRHLDPLIRSRFDDERLHRLFTFQALYAGVSPQQAMGIFAVITYMDSVRGVFFPEGGIHAVPRALARAAEAAGVQIRLRQEVTGLRRTPSGAVSGVVAGDEVVAADVVIATGDLPTMYDVLLPGVRRPLPLRRPRYSPSAVVWHLGTADPAPDDVRHHNIHFGHEWAHSFDELLDERVLMRDPSRLVSVPSVTDPSRARPGGATMYVLEPAPHLGGSLDWDRMREPMKERLTKFLATSGYPTDIVSEQLVTPGDWADQGLTAGTPFALAHTFFQSGPFRPTNVARDAPGLVFAGAGTTPGVGVPMVLVSGKLAAQRALAQLSEESR</sequence>
<dbReference type="PANTHER" id="PTHR43734:SF1">
    <property type="entry name" value="PHYTOENE DESATURASE"/>
    <property type="match status" value="1"/>
</dbReference>
<keyword evidence="3 5" id="KW-0125">Carotenoid biosynthesis</keyword>
<comment type="pathway">
    <text evidence="1 5">Carotenoid biosynthesis.</text>
</comment>
<dbReference type="EC" id="1.3.99.28" evidence="7"/>
<dbReference type="GO" id="GO:0016627">
    <property type="term" value="F:oxidoreductase activity, acting on the CH-CH group of donors"/>
    <property type="evidence" value="ECO:0007669"/>
    <property type="project" value="UniProtKB-ARBA"/>
</dbReference>
<feature type="domain" description="Amine oxidase" evidence="6">
    <location>
        <begin position="12"/>
        <end position="485"/>
    </location>
</feature>
<evidence type="ECO:0000256" key="1">
    <source>
        <dbReference type="ARBA" id="ARBA00004829"/>
    </source>
</evidence>
<dbReference type="InterPro" id="IPR008150">
    <property type="entry name" value="Phytoene_DH_bac_CS"/>
</dbReference>
<evidence type="ECO:0000313" key="8">
    <source>
        <dbReference type="Proteomes" id="UP000571817"/>
    </source>
</evidence>
<evidence type="ECO:0000313" key="7">
    <source>
        <dbReference type="EMBL" id="NYJ76065.1"/>
    </source>
</evidence>
<protein>
    <submittedName>
        <fullName evidence="7">Phytoene desaturase</fullName>
        <ecNumber evidence="7">1.3.99.26</ecNumber>
        <ecNumber evidence="7">1.3.99.28</ecNumber>
        <ecNumber evidence="7">1.3.99.29</ecNumber>
        <ecNumber evidence="7">1.3.99.31</ecNumber>
    </submittedName>
</protein>
<keyword evidence="4 5" id="KW-0560">Oxidoreductase</keyword>
<dbReference type="RefSeq" id="WP_179483166.1">
    <property type="nucleotide sequence ID" value="NZ_JACCFW010000001.1"/>
</dbReference>
<dbReference type="PANTHER" id="PTHR43734">
    <property type="entry name" value="PHYTOENE DESATURASE"/>
    <property type="match status" value="1"/>
</dbReference>
<dbReference type="GO" id="GO:0016117">
    <property type="term" value="P:carotenoid biosynthetic process"/>
    <property type="evidence" value="ECO:0007669"/>
    <property type="project" value="UniProtKB-KW"/>
</dbReference>
<accession>A0A853DPL5</accession>
<dbReference type="PROSITE" id="PS51257">
    <property type="entry name" value="PROKAR_LIPOPROTEIN"/>
    <property type="match status" value="1"/>
</dbReference>
<dbReference type="InterPro" id="IPR036188">
    <property type="entry name" value="FAD/NAD-bd_sf"/>
</dbReference>
<evidence type="ECO:0000256" key="5">
    <source>
        <dbReference type="RuleBase" id="RU362075"/>
    </source>
</evidence>